<dbReference type="GO" id="GO:0005840">
    <property type="term" value="C:ribosome"/>
    <property type="evidence" value="ECO:0007669"/>
    <property type="project" value="UniProtKB-KW"/>
</dbReference>
<comment type="similarity">
    <text evidence="1">Belongs to the bacterial ribosomal protein bS18 family.</text>
</comment>
<accession>A0A1B0C138</accession>
<dbReference type="InterPro" id="IPR018275">
    <property type="entry name" value="Ribosomal_bS18_CS"/>
</dbReference>
<keyword evidence="3" id="KW-0689">Ribosomal protein</keyword>
<dbReference type="InterPro" id="IPR000244">
    <property type="entry name" value="Ribosomal_bL9"/>
</dbReference>
<reference evidence="9" key="1">
    <citation type="submission" date="2015-01" db="EMBL/GenBank/DDBJ databases">
        <authorList>
            <person name="Aksoy S."/>
            <person name="Warren W."/>
            <person name="Wilson R.K."/>
        </authorList>
    </citation>
    <scope>NUCLEOTIDE SEQUENCE [LARGE SCALE GENOMIC DNA]</scope>
    <source>
        <strain evidence="9">IAEA</strain>
    </source>
</reference>
<dbReference type="PROSITE" id="PS00651">
    <property type="entry name" value="RIBOSOMAL_L9"/>
    <property type="match status" value="1"/>
</dbReference>
<evidence type="ECO:0000256" key="6">
    <source>
        <dbReference type="ARBA" id="ARBA00035381"/>
    </source>
</evidence>
<protein>
    <recommendedName>
        <fullName evidence="5">Large ribosomal subunit protein bL9m</fullName>
    </recommendedName>
    <alternativeName>
        <fullName evidence="6">39S ribosomal protein L9, mitochondrial</fullName>
    </alternativeName>
</protein>
<dbReference type="Proteomes" id="UP000092460">
    <property type="component" value="Unassembled WGS sequence"/>
</dbReference>
<evidence type="ECO:0000259" key="7">
    <source>
        <dbReference type="PROSITE" id="PS00651"/>
    </source>
</evidence>
<sequence length="164" mass="19674">MRNFRRRKFCRFTVEKIHHIDYKDIVLLKNYITENGKIVPSRITGNPGEQINVKPGYARNFLFPNHLAITASQENIKYFEYNRKQLEKKLKHEESCNMTDEVDLASQSEEEFRQYSLSRHQAYALPINGRCYNCEETTSGNFCCVECREDWEKRKYFERQKKVD</sequence>
<dbReference type="GO" id="GO:0006412">
    <property type="term" value="P:translation"/>
    <property type="evidence" value="ECO:0007669"/>
    <property type="project" value="InterPro"/>
</dbReference>
<dbReference type="InterPro" id="IPR020070">
    <property type="entry name" value="Ribosomal_bL9_N"/>
</dbReference>
<dbReference type="EnsemblMetazoa" id="GPPI046363-RA">
    <property type="protein sequence ID" value="GPPI046363-PA"/>
    <property type="gene ID" value="GPPI046363"/>
</dbReference>
<dbReference type="InterPro" id="IPR009027">
    <property type="entry name" value="Ribosomal_bL9/RNase_H1_N"/>
</dbReference>
<evidence type="ECO:0000256" key="3">
    <source>
        <dbReference type="ARBA" id="ARBA00022980"/>
    </source>
</evidence>
<dbReference type="SUPFAM" id="SSF46911">
    <property type="entry name" value="Ribosomal protein S18"/>
    <property type="match status" value="1"/>
</dbReference>
<comment type="similarity">
    <text evidence="2">Belongs to the bacterial ribosomal protein bL9 family.</text>
</comment>
<dbReference type="InterPro" id="IPR036935">
    <property type="entry name" value="Ribosomal_bL9_N_sf"/>
</dbReference>
<evidence type="ECO:0000313" key="9">
    <source>
        <dbReference type="Proteomes" id="UP000092460"/>
    </source>
</evidence>
<dbReference type="GO" id="GO:1990904">
    <property type="term" value="C:ribonucleoprotein complex"/>
    <property type="evidence" value="ECO:0007669"/>
    <property type="project" value="UniProtKB-KW"/>
</dbReference>
<keyword evidence="4" id="KW-0687">Ribonucleoprotein</keyword>
<evidence type="ECO:0000256" key="5">
    <source>
        <dbReference type="ARBA" id="ARBA00035194"/>
    </source>
</evidence>
<dbReference type="GO" id="GO:0003735">
    <property type="term" value="F:structural constituent of ribosome"/>
    <property type="evidence" value="ECO:0007669"/>
    <property type="project" value="InterPro"/>
</dbReference>
<keyword evidence="9" id="KW-1185">Reference proteome</keyword>
<dbReference type="AlphaFoldDB" id="A0A1B0C138"/>
<organism evidence="8 9">
    <name type="scientific">Glossina palpalis gambiensis</name>
    <dbReference type="NCBI Taxonomy" id="67801"/>
    <lineage>
        <taxon>Eukaryota</taxon>
        <taxon>Metazoa</taxon>
        <taxon>Ecdysozoa</taxon>
        <taxon>Arthropoda</taxon>
        <taxon>Hexapoda</taxon>
        <taxon>Insecta</taxon>
        <taxon>Pterygota</taxon>
        <taxon>Neoptera</taxon>
        <taxon>Endopterygota</taxon>
        <taxon>Diptera</taxon>
        <taxon>Brachycera</taxon>
        <taxon>Muscomorpha</taxon>
        <taxon>Hippoboscoidea</taxon>
        <taxon>Glossinidae</taxon>
        <taxon>Glossina</taxon>
    </lineage>
</organism>
<evidence type="ECO:0000256" key="4">
    <source>
        <dbReference type="ARBA" id="ARBA00023274"/>
    </source>
</evidence>
<evidence type="ECO:0000256" key="2">
    <source>
        <dbReference type="ARBA" id="ARBA00010605"/>
    </source>
</evidence>
<dbReference type="NCBIfam" id="TIGR00165">
    <property type="entry name" value="S18"/>
    <property type="match status" value="1"/>
</dbReference>
<dbReference type="PROSITE" id="PS00057">
    <property type="entry name" value="RIBOSOMAL_S18"/>
    <property type="match status" value="1"/>
</dbReference>
<dbReference type="Gene3D" id="3.40.5.10">
    <property type="entry name" value="Ribosomal protein L9, N-terminal domain"/>
    <property type="match status" value="1"/>
</dbReference>
<dbReference type="Pfam" id="PF01281">
    <property type="entry name" value="Ribosomal_L9_N"/>
    <property type="match status" value="1"/>
</dbReference>
<name>A0A1B0C138_9MUSC</name>
<evidence type="ECO:0000256" key="1">
    <source>
        <dbReference type="ARBA" id="ARBA00005589"/>
    </source>
</evidence>
<dbReference type="InterPro" id="IPR036870">
    <property type="entry name" value="Ribosomal_bS18_sf"/>
</dbReference>
<proteinExistence type="inferred from homology"/>
<dbReference type="InterPro" id="IPR001648">
    <property type="entry name" value="Ribosomal_bS18"/>
</dbReference>
<feature type="domain" description="Ribosomal protein L9" evidence="7">
    <location>
        <begin position="45"/>
        <end position="72"/>
    </location>
</feature>
<reference evidence="8" key="2">
    <citation type="submission" date="2020-05" db="UniProtKB">
        <authorList>
            <consortium name="EnsemblMetazoa"/>
        </authorList>
    </citation>
    <scope>IDENTIFICATION</scope>
    <source>
        <strain evidence="8">IAEA</strain>
    </source>
</reference>
<dbReference type="PANTHER" id="PTHR21368">
    <property type="entry name" value="50S RIBOSOMAL PROTEIN L9"/>
    <property type="match status" value="1"/>
</dbReference>
<dbReference type="VEuPathDB" id="VectorBase:GPPI046363"/>
<dbReference type="SUPFAM" id="SSF55658">
    <property type="entry name" value="L9 N-domain-like"/>
    <property type="match status" value="1"/>
</dbReference>
<evidence type="ECO:0000313" key="8">
    <source>
        <dbReference type="EnsemblMetazoa" id="GPPI046363-PA"/>
    </source>
</evidence>
<dbReference type="EMBL" id="JXJN01023876">
    <property type="status" value="NOT_ANNOTATED_CDS"/>
    <property type="molecule type" value="Genomic_DNA"/>
</dbReference>